<dbReference type="AlphaFoldDB" id="A0AAE1F1N7"/>
<keyword evidence="2" id="KW-0540">Nuclease</keyword>
<dbReference type="FunFam" id="3.40.570.10:FF:000007">
    <property type="entry name" value="Alkaline nuclease"/>
    <property type="match status" value="1"/>
</dbReference>
<accession>A0AAE1F1N7</accession>
<evidence type="ECO:0000313" key="9">
    <source>
        <dbReference type="Proteomes" id="UP001286313"/>
    </source>
</evidence>
<evidence type="ECO:0000256" key="1">
    <source>
        <dbReference type="ARBA" id="ARBA00010052"/>
    </source>
</evidence>
<keyword evidence="6" id="KW-0732">Signal</keyword>
<dbReference type="InterPro" id="IPR040255">
    <property type="entry name" value="Non-specific_endonuclease"/>
</dbReference>
<feature type="binding site" evidence="5">
    <location>
        <position position="264"/>
    </location>
    <ligand>
        <name>Mg(2+)</name>
        <dbReference type="ChEBI" id="CHEBI:18420"/>
        <note>catalytic</note>
    </ligand>
</feature>
<dbReference type="Gene3D" id="3.40.570.10">
    <property type="entry name" value="Extracellular Endonuclease, subunit A"/>
    <property type="match status" value="1"/>
</dbReference>
<organism evidence="8 9">
    <name type="scientific">Petrolisthes cinctipes</name>
    <name type="common">Flat porcelain crab</name>
    <dbReference type="NCBI Taxonomy" id="88211"/>
    <lineage>
        <taxon>Eukaryota</taxon>
        <taxon>Metazoa</taxon>
        <taxon>Ecdysozoa</taxon>
        <taxon>Arthropoda</taxon>
        <taxon>Crustacea</taxon>
        <taxon>Multicrustacea</taxon>
        <taxon>Malacostraca</taxon>
        <taxon>Eumalacostraca</taxon>
        <taxon>Eucarida</taxon>
        <taxon>Decapoda</taxon>
        <taxon>Pleocyemata</taxon>
        <taxon>Anomura</taxon>
        <taxon>Galatheoidea</taxon>
        <taxon>Porcellanidae</taxon>
        <taxon>Petrolisthes</taxon>
    </lineage>
</organism>
<feature type="signal peptide" evidence="6">
    <location>
        <begin position="1"/>
        <end position="23"/>
    </location>
</feature>
<evidence type="ECO:0000256" key="4">
    <source>
        <dbReference type="PIRSR" id="PIRSR640255-1"/>
    </source>
</evidence>
<dbReference type="SMART" id="SM00892">
    <property type="entry name" value="Endonuclease_NS"/>
    <property type="match status" value="1"/>
</dbReference>
<keyword evidence="3" id="KW-0378">Hydrolase</keyword>
<feature type="active site" description="Proton acceptor" evidence="4">
    <location>
        <position position="234"/>
    </location>
</feature>
<name>A0AAE1F1N7_PETCI</name>
<dbReference type="Pfam" id="PF01223">
    <property type="entry name" value="Endonuclease_NS"/>
    <property type="match status" value="1"/>
</dbReference>
<dbReference type="Proteomes" id="UP001286313">
    <property type="component" value="Unassembled WGS sequence"/>
</dbReference>
<comment type="caution">
    <text evidence="8">The sequence shown here is derived from an EMBL/GenBank/DDBJ whole genome shotgun (WGS) entry which is preliminary data.</text>
</comment>
<proteinExistence type="inferred from homology"/>
<evidence type="ECO:0000256" key="5">
    <source>
        <dbReference type="PIRSR" id="PIRSR640255-2"/>
    </source>
</evidence>
<feature type="domain" description="DNA/RNA non-specific endonuclease/pyrophosphatase/phosphodiesterase" evidence="7">
    <location>
        <begin position="145"/>
        <end position="386"/>
    </location>
</feature>
<dbReference type="GO" id="GO:0005634">
    <property type="term" value="C:nucleus"/>
    <property type="evidence" value="ECO:0007669"/>
    <property type="project" value="TreeGrafter"/>
</dbReference>
<dbReference type="CDD" id="cd00091">
    <property type="entry name" value="NUC"/>
    <property type="match status" value="1"/>
</dbReference>
<evidence type="ECO:0000256" key="3">
    <source>
        <dbReference type="ARBA" id="ARBA00022759"/>
    </source>
</evidence>
<keyword evidence="5" id="KW-0479">Metal-binding</keyword>
<dbReference type="GO" id="GO:0000014">
    <property type="term" value="F:single-stranded DNA endodeoxyribonuclease activity"/>
    <property type="evidence" value="ECO:0007669"/>
    <property type="project" value="TreeGrafter"/>
</dbReference>
<dbReference type="SUPFAM" id="SSF54060">
    <property type="entry name" value="His-Me finger endonucleases"/>
    <property type="match status" value="1"/>
</dbReference>
<protein>
    <recommendedName>
        <fullName evidence="7">DNA/RNA non-specific endonuclease/pyrophosphatase/phosphodiesterase domain-containing protein</fullName>
    </recommendedName>
</protein>
<dbReference type="EMBL" id="JAWQEG010003521">
    <property type="protein sequence ID" value="KAK3865800.1"/>
    <property type="molecule type" value="Genomic_DNA"/>
</dbReference>
<keyword evidence="3" id="KW-0255">Endonuclease</keyword>
<dbReference type="GO" id="GO:0046872">
    <property type="term" value="F:metal ion binding"/>
    <property type="evidence" value="ECO:0007669"/>
    <property type="project" value="UniProtKB-KW"/>
</dbReference>
<dbReference type="GO" id="GO:0004521">
    <property type="term" value="F:RNA endonuclease activity"/>
    <property type="evidence" value="ECO:0007669"/>
    <property type="project" value="TreeGrafter"/>
</dbReference>
<dbReference type="PANTHER" id="PTHR13966:SF19">
    <property type="entry name" value="NUCLEASE EXOG, MITOCHONDRIAL"/>
    <property type="match status" value="1"/>
</dbReference>
<dbReference type="InterPro" id="IPR044929">
    <property type="entry name" value="DNA/RNA_non-sp_Endonuclease_sf"/>
</dbReference>
<evidence type="ECO:0000313" key="8">
    <source>
        <dbReference type="EMBL" id="KAK3865800.1"/>
    </source>
</evidence>
<dbReference type="InterPro" id="IPR001604">
    <property type="entry name" value="Endo_G_ENPP1-like_dom"/>
</dbReference>
<dbReference type="PANTHER" id="PTHR13966">
    <property type="entry name" value="ENDONUCLEASE RELATED"/>
    <property type="match status" value="1"/>
</dbReference>
<sequence length="404" mass="43964">MMGIRGIINTCLLFFMLIVLAYGQDCVWNKDTDFPIDPPLLLDSSFELIRPVMEGSLRIVRVSSGSSVTVACPGTLIANLGQPTVEAQCAGGTILAIDGTEWELSSLMCADSVKESIHRNLGTCGDANVGDIHSIGFDVYESSGYYELIRVCFEPIAETTLYTQHTLYGANIAAKDVDSSRPSFKTSTGFFSVSMSTVYTQDSQLQLMTDLLGDSDLANSIIDPSQQLYFAKGHMSPDADFVTEAEQDATYYYINALPQWQAFNNGNWKYLEYATRDLATAHGSELTVYSGGWKILQLDDINNNPVDIYLGLTDDKAVVPAPAVTWKVVHEESTGLAAAVIGVNNPHITSPPTPLCSDLCSSLTWIDFNVDDLAHGYTYCCTVDDLRQAVPHVPDIGSVGLLTN</sequence>
<dbReference type="GO" id="GO:0006309">
    <property type="term" value="P:apoptotic DNA fragmentation"/>
    <property type="evidence" value="ECO:0007669"/>
    <property type="project" value="TreeGrafter"/>
</dbReference>
<comment type="similarity">
    <text evidence="1">Belongs to the DNA/RNA non-specific endonuclease family.</text>
</comment>
<keyword evidence="9" id="KW-1185">Reference proteome</keyword>
<gene>
    <name evidence="8" type="ORF">Pcinc_028620</name>
</gene>
<reference evidence="8" key="1">
    <citation type="submission" date="2023-10" db="EMBL/GenBank/DDBJ databases">
        <title>Genome assemblies of two species of porcelain crab, Petrolisthes cinctipes and Petrolisthes manimaculis (Anomura: Porcellanidae).</title>
        <authorList>
            <person name="Angst P."/>
        </authorList>
    </citation>
    <scope>NUCLEOTIDE SEQUENCE</scope>
    <source>
        <strain evidence="8">PB745_01</strain>
        <tissue evidence="8">Gill</tissue>
    </source>
</reference>
<evidence type="ECO:0000256" key="6">
    <source>
        <dbReference type="SAM" id="SignalP"/>
    </source>
</evidence>
<dbReference type="GO" id="GO:0003676">
    <property type="term" value="F:nucleic acid binding"/>
    <property type="evidence" value="ECO:0007669"/>
    <property type="project" value="InterPro"/>
</dbReference>
<evidence type="ECO:0000256" key="2">
    <source>
        <dbReference type="ARBA" id="ARBA00022722"/>
    </source>
</evidence>
<feature type="chain" id="PRO_5041939503" description="DNA/RNA non-specific endonuclease/pyrophosphatase/phosphodiesterase domain-containing protein" evidence="6">
    <location>
        <begin position="24"/>
        <end position="404"/>
    </location>
</feature>
<dbReference type="InterPro" id="IPR044925">
    <property type="entry name" value="His-Me_finger_sf"/>
</dbReference>
<dbReference type="GO" id="GO:0005743">
    <property type="term" value="C:mitochondrial inner membrane"/>
    <property type="evidence" value="ECO:0007669"/>
    <property type="project" value="TreeGrafter"/>
</dbReference>
<evidence type="ECO:0000259" key="7">
    <source>
        <dbReference type="SMART" id="SM00892"/>
    </source>
</evidence>